<dbReference type="Proteomes" id="UP001295469">
    <property type="component" value="Chromosome A01"/>
</dbReference>
<dbReference type="SMR" id="A0A078IQU3"/>
<organism evidence="9 10">
    <name type="scientific">Brassica napus</name>
    <name type="common">Rape</name>
    <dbReference type="NCBI Taxonomy" id="3708"/>
    <lineage>
        <taxon>Eukaryota</taxon>
        <taxon>Viridiplantae</taxon>
        <taxon>Streptophyta</taxon>
        <taxon>Embryophyta</taxon>
        <taxon>Tracheophyta</taxon>
        <taxon>Spermatophyta</taxon>
        <taxon>Magnoliopsida</taxon>
        <taxon>eudicotyledons</taxon>
        <taxon>Gunneridae</taxon>
        <taxon>Pentapetalae</taxon>
        <taxon>rosids</taxon>
        <taxon>malvids</taxon>
        <taxon>Brassicales</taxon>
        <taxon>Brassicaceae</taxon>
        <taxon>Brassiceae</taxon>
        <taxon>Brassica</taxon>
    </lineage>
</organism>
<evidence type="ECO:0000256" key="1">
    <source>
        <dbReference type="ARBA" id="ARBA00004613"/>
    </source>
</evidence>
<dbReference type="GO" id="GO:0007165">
    <property type="term" value="P:signal transduction"/>
    <property type="evidence" value="ECO:0007669"/>
    <property type="project" value="InterPro"/>
</dbReference>
<name>A0A078IQU3_BRANA</name>
<dbReference type="PANTHER" id="PTHR34450:SF10">
    <property type="entry name" value="DEFENSIN-LIKE PROTEIN 245-RELATED"/>
    <property type="match status" value="1"/>
</dbReference>
<dbReference type="PaxDb" id="3708-A0A078IQU3"/>
<evidence type="ECO:0000256" key="2">
    <source>
        <dbReference type="ARBA" id="ARBA00006722"/>
    </source>
</evidence>
<comment type="subcellular location">
    <subcellularLocation>
        <location evidence="1">Secreted</location>
    </subcellularLocation>
</comment>
<dbReference type="EMBL" id="HG994355">
    <property type="protein sequence ID" value="CAF2153026.1"/>
    <property type="molecule type" value="Genomic_DNA"/>
</dbReference>
<keyword evidence="3" id="KW-0964">Secreted</keyword>
<dbReference type="OrthoDB" id="1051651at2759"/>
<keyword evidence="4 7" id="KW-0732">Signal</keyword>
<dbReference type="InterPro" id="IPR010682">
    <property type="entry name" value="SCRL"/>
</dbReference>
<dbReference type="Proteomes" id="UP000028999">
    <property type="component" value="Unassembled WGS sequence"/>
</dbReference>
<evidence type="ECO:0000313" key="8">
    <source>
        <dbReference type="EMBL" id="CAF2153026.1"/>
    </source>
</evidence>
<dbReference type="AlphaFoldDB" id="A0A078IQU3"/>
<dbReference type="GO" id="GO:0006952">
    <property type="term" value="P:defense response"/>
    <property type="evidence" value="ECO:0007669"/>
    <property type="project" value="UniProtKB-KW"/>
</dbReference>
<evidence type="ECO:0000313" key="10">
    <source>
        <dbReference type="Proteomes" id="UP000028999"/>
    </source>
</evidence>
<dbReference type="Pfam" id="PF06876">
    <property type="entry name" value="SCRL"/>
    <property type="match status" value="1"/>
</dbReference>
<feature type="signal peptide" evidence="7">
    <location>
        <begin position="1"/>
        <end position="24"/>
    </location>
</feature>
<evidence type="ECO:0000256" key="5">
    <source>
        <dbReference type="ARBA" id="ARBA00022821"/>
    </source>
</evidence>
<keyword evidence="5" id="KW-0611">Plant defense</keyword>
<reference evidence="9 10" key="1">
    <citation type="journal article" date="2014" name="Science">
        <title>Plant genetics. Early allopolyploid evolution in the post-Neolithic Brassica napus oilseed genome.</title>
        <authorList>
            <person name="Chalhoub B."/>
            <person name="Denoeud F."/>
            <person name="Liu S."/>
            <person name="Parkin I.A."/>
            <person name="Tang H."/>
            <person name="Wang X."/>
            <person name="Chiquet J."/>
            <person name="Belcram H."/>
            <person name="Tong C."/>
            <person name="Samans B."/>
            <person name="Correa M."/>
            <person name="Da Silva C."/>
            <person name="Just J."/>
            <person name="Falentin C."/>
            <person name="Koh C.S."/>
            <person name="Le Clainche I."/>
            <person name="Bernard M."/>
            <person name="Bento P."/>
            <person name="Noel B."/>
            <person name="Labadie K."/>
            <person name="Alberti A."/>
            <person name="Charles M."/>
            <person name="Arnaud D."/>
            <person name="Guo H."/>
            <person name="Daviaud C."/>
            <person name="Alamery S."/>
            <person name="Jabbari K."/>
            <person name="Zhao M."/>
            <person name="Edger P.P."/>
            <person name="Chelaifa H."/>
            <person name="Tack D."/>
            <person name="Lassalle G."/>
            <person name="Mestiri I."/>
            <person name="Schnel N."/>
            <person name="Le Paslier M.C."/>
            <person name="Fan G."/>
            <person name="Renault V."/>
            <person name="Bayer P.E."/>
            <person name="Golicz A.A."/>
            <person name="Manoli S."/>
            <person name="Lee T.H."/>
            <person name="Thi V.H."/>
            <person name="Chalabi S."/>
            <person name="Hu Q."/>
            <person name="Fan C."/>
            <person name="Tollenaere R."/>
            <person name="Lu Y."/>
            <person name="Battail C."/>
            <person name="Shen J."/>
            <person name="Sidebottom C.H."/>
            <person name="Wang X."/>
            <person name="Canaguier A."/>
            <person name="Chauveau A."/>
            <person name="Berard A."/>
            <person name="Deniot G."/>
            <person name="Guan M."/>
            <person name="Liu Z."/>
            <person name="Sun F."/>
            <person name="Lim Y.P."/>
            <person name="Lyons E."/>
            <person name="Town C.D."/>
            <person name="Bancroft I."/>
            <person name="Wang X."/>
            <person name="Meng J."/>
            <person name="Ma J."/>
            <person name="Pires J.C."/>
            <person name="King G.J."/>
            <person name="Brunel D."/>
            <person name="Delourme R."/>
            <person name="Renard M."/>
            <person name="Aury J.M."/>
            <person name="Adams K.L."/>
            <person name="Batley J."/>
            <person name="Snowdon R.J."/>
            <person name="Tost J."/>
            <person name="Edwards D."/>
            <person name="Zhou Y."/>
            <person name="Hua W."/>
            <person name="Sharpe A.G."/>
            <person name="Paterson A.H."/>
            <person name="Guan C."/>
            <person name="Wincker P."/>
        </authorList>
    </citation>
    <scope>NUCLEOTIDE SEQUENCE [LARGE SCALE GENOMIC DNA]</scope>
    <source>
        <strain evidence="10">cv. Darmor-bzh</strain>
    </source>
</reference>
<protein>
    <submittedName>
        <fullName evidence="8">(rape) hypothetical protein</fullName>
    </submittedName>
    <submittedName>
        <fullName evidence="9">BnaA01g36110D protein</fullName>
    </submittedName>
</protein>
<dbReference type="GO" id="GO:0005576">
    <property type="term" value="C:extracellular region"/>
    <property type="evidence" value="ECO:0007669"/>
    <property type="project" value="UniProtKB-SubCell"/>
</dbReference>
<proteinExistence type="inferred from homology"/>
<evidence type="ECO:0000313" key="9">
    <source>
        <dbReference type="EMBL" id="CDY52312.1"/>
    </source>
</evidence>
<evidence type="ECO:0000256" key="7">
    <source>
        <dbReference type="SAM" id="SignalP"/>
    </source>
</evidence>
<dbReference type="PANTHER" id="PTHR34450">
    <property type="entry name" value="DEFENSIN-LIKE PROTEIN 245-RELATED"/>
    <property type="match status" value="1"/>
</dbReference>
<evidence type="ECO:0000256" key="3">
    <source>
        <dbReference type="ARBA" id="ARBA00022525"/>
    </source>
</evidence>
<dbReference type="KEGG" id="bna:106374836"/>
<reference evidence="8" key="3">
    <citation type="submission" date="2021-01" db="EMBL/GenBank/DDBJ databases">
        <authorList>
            <consortium name="Genoscope - CEA"/>
            <person name="William W."/>
        </authorList>
    </citation>
    <scope>NUCLEOTIDE SEQUENCE</scope>
</reference>
<feature type="chain" id="PRO_5040665866" evidence="7">
    <location>
        <begin position="25"/>
        <end position="96"/>
    </location>
</feature>
<keyword evidence="10" id="KW-1185">Reference proteome</keyword>
<gene>
    <name evidence="9" type="primary">BnaA01g36110D</name>
    <name evidence="8" type="ORF">DARMORV10_A01P30500.1</name>
    <name evidence="9" type="ORF">GSBRNA2T00006737001</name>
</gene>
<evidence type="ECO:0000256" key="6">
    <source>
        <dbReference type="ARBA" id="ARBA00023157"/>
    </source>
</evidence>
<dbReference type="EMBL" id="LK033078">
    <property type="protein sequence ID" value="CDY52312.1"/>
    <property type="molecule type" value="Genomic_DNA"/>
</dbReference>
<reference evidence="9" key="2">
    <citation type="submission" date="2014-06" db="EMBL/GenBank/DDBJ databases">
        <authorList>
            <person name="Genoscope - CEA"/>
        </authorList>
    </citation>
    <scope>NUCLEOTIDE SEQUENCE</scope>
</reference>
<accession>A0A078IQU3</accession>
<sequence length="96" mass="10499">MRLAAIFLACCILSSLLPSHFSQGEELSVTTGQIKPWCPSKKQAFSGSCSNDGAQQCVNDLLNTWYPYVRLGPISCTCTSQSNNMRLCSCPNMICK</sequence>
<keyword evidence="6" id="KW-1015">Disulfide bond</keyword>
<dbReference type="Gramene" id="CDY52312">
    <property type="protein sequence ID" value="CDY52312"/>
    <property type="gene ID" value="GSBRNA2T00006737001"/>
</dbReference>
<comment type="similarity">
    <text evidence="2">Belongs to the DEFL family.</text>
</comment>
<dbReference type="STRING" id="3708.A0A078IQU3"/>
<evidence type="ECO:0000256" key="4">
    <source>
        <dbReference type="ARBA" id="ARBA00022729"/>
    </source>
</evidence>